<dbReference type="SUPFAM" id="SSF48264">
    <property type="entry name" value="Cytochrome P450"/>
    <property type="match status" value="1"/>
</dbReference>
<proteinExistence type="inferred from homology"/>
<dbReference type="STRING" id="56484.A0A1Y2ES65"/>
<dbReference type="RefSeq" id="XP_040721958.1">
    <property type="nucleotide sequence ID" value="XM_040870261.1"/>
</dbReference>
<dbReference type="AlphaFoldDB" id="A0A1Y2ES65"/>
<keyword evidence="9" id="KW-1185">Reference proteome</keyword>
<dbReference type="EMBL" id="MCFI01000031">
    <property type="protein sequence ID" value="ORY74124.1"/>
    <property type="molecule type" value="Genomic_DNA"/>
</dbReference>
<evidence type="ECO:0000256" key="2">
    <source>
        <dbReference type="ARBA" id="ARBA00010617"/>
    </source>
</evidence>
<accession>A0A1Y2ES65</accession>
<dbReference type="OMA" id="KCIGLEY"/>
<dbReference type="OrthoDB" id="1372046at2759"/>
<keyword evidence="7" id="KW-0503">Monooxygenase</keyword>
<dbReference type="GO" id="GO:0016125">
    <property type="term" value="P:sterol metabolic process"/>
    <property type="evidence" value="ECO:0007669"/>
    <property type="project" value="TreeGrafter"/>
</dbReference>
<evidence type="ECO:0000256" key="3">
    <source>
        <dbReference type="ARBA" id="ARBA00022723"/>
    </source>
</evidence>
<keyword evidence="3 6" id="KW-0479">Metal-binding</keyword>
<comment type="similarity">
    <text evidence="2 7">Belongs to the cytochrome P450 family.</text>
</comment>
<dbReference type="Pfam" id="PF00067">
    <property type="entry name" value="p450"/>
    <property type="match status" value="1"/>
</dbReference>
<dbReference type="GO" id="GO:0004497">
    <property type="term" value="F:monooxygenase activity"/>
    <property type="evidence" value="ECO:0007669"/>
    <property type="project" value="UniProtKB-KW"/>
</dbReference>
<name>A0A1Y2ES65_PROLT</name>
<dbReference type="InterPro" id="IPR017972">
    <property type="entry name" value="Cyt_P450_CS"/>
</dbReference>
<dbReference type="GO" id="GO:0016705">
    <property type="term" value="F:oxidoreductase activity, acting on paired donors, with incorporation or reduction of molecular oxygen"/>
    <property type="evidence" value="ECO:0007669"/>
    <property type="project" value="InterPro"/>
</dbReference>
<keyword evidence="6 7" id="KW-0349">Heme</keyword>
<evidence type="ECO:0000313" key="9">
    <source>
        <dbReference type="Proteomes" id="UP000193685"/>
    </source>
</evidence>
<evidence type="ECO:0000256" key="7">
    <source>
        <dbReference type="RuleBase" id="RU000461"/>
    </source>
</evidence>
<organism evidence="8 9">
    <name type="scientific">Protomyces lactucae-debilis</name>
    <dbReference type="NCBI Taxonomy" id="2754530"/>
    <lineage>
        <taxon>Eukaryota</taxon>
        <taxon>Fungi</taxon>
        <taxon>Dikarya</taxon>
        <taxon>Ascomycota</taxon>
        <taxon>Taphrinomycotina</taxon>
        <taxon>Taphrinomycetes</taxon>
        <taxon>Taphrinales</taxon>
        <taxon>Protomycetaceae</taxon>
        <taxon>Protomyces</taxon>
    </lineage>
</organism>
<gene>
    <name evidence="8" type="ORF">BCR37DRAFT_384557</name>
</gene>
<dbReference type="GO" id="GO:0005506">
    <property type="term" value="F:iron ion binding"/>
    <property type="evidence" value="ECO:0007669"/>
    <property type="project" value="InterPro"/>
</dbReference>
<dbReference type="Proteomes" id="UP000193685">
    <property type="component" value="Unassembled WGS sequence"/>
</dbReference>
<sequence length="518" mass="58346">MSANVTGSFPPVSPSGGIVSRLLDGINGWTLILSAVAVILVAEQVRYRNRKQGIAGPAFTIPIMGAFLDSMHPTFEGYFSKWESGALSCVSVFHKFVVIASTKDLSRKILNSPMYVQPCVVDAAKKILMKTNWVFLDGKPHVEYRKGLNTLFTRKSLALYIPEQMAVYERYFAEFLKLSEMEPVAFMPHFRDLNVAVSCRTFFGYWIKDSQIKQISEDYWYITAAMELVNFPLALPYTKVWYGIRARKTVIAAFEEASASSRKAMLAGEKPTCMVDQWIVSMIEAQKFAKSGGDKADMPASVLIRDFSDNEIAQTMLSFLFASQDATSSAMSWLFHLLADNPDIYGRIRQEQLDVRGGDPSKAVDMEMYDQMTLTKAAVRETLRLRPPVLMVPYQAKKDWNVTPEYKVPKGAMVIPTFWHALHDEQAFPDPHAWVPERWISGTANASPQNWLVFGVGPHHCLGQAYAMEHLALAAGLACLKFDLTHHKTEVSENIKIFATIFPEDDVVLSWRKSEHHC</sequence>
<keyword evidence="5 6" id="KW-0408">Iron</keyword>
<evidence type="ECO:0000256" key="1">
    <source>
        <dbReference type="ARBA" id="ARBA00001971"/>
    </source>
</evidence>
<comment type="caution">
    <text evidence="8">The sequence shown here is derived from an EMBL/GenBank/DDBJ whole genome shotgun (WGS) entry which is preliminary data.</text>
</comment>
<dbReference type="PANTHER" id="PTHR24286">
    <property type="entry name" value="CYTOCHROME P450 26"/>
    <property type="match status" value="1"/>
</dbReference>
<dbReference type="GO" id="GO:0020037">
    <property type="term" value="F:heme binding"/>
    <property type="evidence" value="ECO:0007669"/>
    <property type="project" value="InterPro"/>
</dbReference>
<dbReference type="PRINTS" id="PR00463">
    <property type="entry name" value="EP450I"/>
</dbReference>
<dbReference type="InterPro" id="IPR002401">
    <property type="entry name" value="Cyt_P450_E_grp-I"/>
</dbReference>
<dbReference type="PRINTS" id="PR00385">
    <property type="entry name" value="P450"/>
</dbReference>
<evidence type="ECO:0000256" key="6">
    <source>
        <dbReference type="PIRSR" id="PIRSR602401-1"/>
    </source>
</evidence>
<protein>
    <submittedName>
        <fullName evidence="8">Cytochrome P450</fullName>
    </submittedName>
</protein>
<comment type="cofactor">
    <cofactor evidence="1 6">
        <name>heme</name>
        <dbReference type="ChEBI" id="CHEBI:30413"/>
    </cofactor>
</comment>
<dbReference type="PROSITE" id="PS00086">
    <property type="entry name" value="CYTOCHROME_P450"/>
    <property type="match status" value="1"/>
</dbReference>
<dbReference type="FunFam" id="1.10.630.10:FF:000021">
    <property type="entry name" value="Cytochrome P450 61"/>
    <property type="match status" value="1"/>
</dbReference>
<evidence type="ECO:0000256" key="4">
    <source>
        <dbReference type="ARBA" id="ARBA00023002"/>
    </source>
</evidence>
<evidence type="ECO:0000256" key="5">
    <source>
        <dbReference type="ARBA" id="ARBA00023004"/>
    </source>
</evidence>
<dbReference type="Gene3D" id="1.10.630.10">
    <property type="entry name" value="Cytochrome P450"/>
    <property type="match status" value="1"/>
</dbReference>
<keyword evidence="4 7" id="KW-0560">Oxidoreductase</keyword>
<dbReference type="PANTHER" id="PTHR24286:SF228">
    <property type="entry name" value="C-22 STEROL DESATURASE ERG5"/>
    <property type="match status" value="1"/>
</dbReference>
<evidence type="ECO:0000313" key="8">
    <source>
        <dbReference type="EMBL" id="ORY74124.1"/>
    </source>
</evidence>
<feature type="binding site" description="axial binding residue" evidence="6">
    <location>
        <position position="461"/>
    </location>
    <ligand>
        <name>heme</name>
        <dbReference type="ChEBI" id="CHEBI:30413"/>
    </ligand>
    <ligandPart>
        <name>Fe</name>
        <dbReference type="ChEBI" id="CHEBI:18248"/>
    </ligandPart>
</feature>
<dbReference type="InterPro" id="IPR001128">
    <property type="entry name" value="Cyt_P450"/>
</dbReference>
<dbReference type="GeneID" id="63786860"/>
<reference evidence="8 9" key="1">
    <citation type="submission" date="2016-07" db="EMBL/GenBank/DDBJ databases">
        <title>Pervasive Adenine N6-methylation of Active Genes in Fungi.</title>
        <authorList>
            <consortium name="DOE Joint Genome Institute"/>
            <person name="Mondo S.J."/>
            <person name="Dannebaum R.O."/>
            <person name="Kuo R.C."/>
            <person name="Labutti K."/>
            <person name="Haridas S."/>
            <person name="Kuo A."/>
            <person name="Salamov A."/>
            <person name="Ahrendt S.R."/>
            <person name="Lipzen A."/>
            <person name="Sullivan W."/>
            <person name="Andreopoulos W.B."/>
            <person name="Clum A."/>
            <person name="Lindquist E."/>
            <person name="Daum C."/>
            <person name="Ramamoorthy G.K."/>
            <person name="Gryganskyi A."/>
            <person name="Culley D."/>
            <person name="Magnuson J.K."/>
            <person name="James T.Y."/>
            <person name="O'Malley M.A."/>
            <person name="Stajich J.E."/>
            <person name="Spatafora J.W."/>
            <person name="Visel A."/>
            <person name="Grigoriev I.V."/>
        </authorList>
    </citation>
    <scope>NUCLEOTIDE SEQUENCE [LARGE SCALE GENOMIC DNA]</scope>
    <source>
        <strain evidence="8 9">12-1054</strain>
    </source>
</reference>
<dbReference type="InterPro" id="IPR036396">
    <property type="entry name" value="Cyt_P450_sf"/>
</dbReference>